<dbReference type="SMART" id="SM00060">
    <property type="entry name" value="FN3"/>
    <property type="match status" value="1"/>
</dbReference>
<dbReference type="Pfam" id="PF00041">
    <property type="entry name" value="fn3"/>
    <property type="match status" value="1"/>
</dbReference>
<dbReference type="InterPro" id="IPR013783">
    <property type="entry name" value="Ig-like_fold"/>
</dbReference>
<dbReference type="InterPro" id="IPR003961">
    <property type="entry name" value="FN3_dom"/>
</dbReference>
<dbReference type="GO" id="GO:0005576">
    <property type="term" value="C:extracellular region"/>
    <property type="evidence" value="ECO:0007669"/>
    <property type="project" value="InterPro"/>
</dbReference>
<evidence type="ECO:0000256" key="2">
    <source>
        <dbReference type="ARBA" id="ARBA00022801"/>
    </source>
</evidence>
<keyword evidence="3" id="KW-0119">Carbohydrate metabolism</keyword>
<organism evidence="8 9">
    <name type="scientific">Streptomyces roseolilacinus</name>
    <dbReference type="NCBI Taxonomy" id="66904"/>
    <lineage>
        <taxon>Bacteria</taxon>
        <taxon>Bacillati</taxon>
        <taxon>Actinomycetota</taxon>
        <taxon>Actinomycetes</taxon>
        <taxon>Kitasatosporales</taxon>
        <taxon>Streptomycetaceae</taxon>
        <taxon>Streptomyces</taxon>
    </lineage>
</organism>
<dbReference type="InterPro" id="IPR009009">
    <property type="entry name" value="RlpA-like_DPBB"/>
</dbReference>
<evidence type="ECO:0000256" key="4">
    <source>
        <dbReference type="ARBA" id="ARBA00023295"/>
    </source>
</evidence>
<dbReference type="PANTHER" id="PTHR31836">
    <property type="match status" value="1"/>
</dbReference>
<dbReference type="Pfam" id="PF02839">
    <property type="entry name" value="CBM_5_12"/>
    <property type="match status" value="1"/>
</dbReference>
<feature type="region of interest" description="Disordered" evidence="6">
    <location>
        <begin position="147"/>
        <end position="166"/>
    </location>
</feature>
<reference evidence="8" key="1">
    <citation type="journal article" date="2014" name="Int. J. Syst. Evol. Microbiol.">
        <title>Complete genome sequence of Corynebacterium casei LMG S-19264T (=DSM 44701T), isolated from a smear-ripened cheese.</title>
        <authorList>
            <consortium name="US DOE Joint Genome Institute (JGI-PGF)"/>
            <person name="Walter F."/>
            <person name="Albersmeier A."/>
            <person name="Kalinowski J."/>
            <person name="Ruckert C."/>
        </authorList>
    </citation>
    <scope>NUCLEOTIDE SEQUENCE</scope>
    <source>
        <strain evidence="8">JCM 4335</strain>
    </source>
</reference>
<dbReference type="AlphaFoldDB" id="A0A918AZJ4"/>
<dbReference type="SMART" id="SM00495">
    <property type="entry name" value="ChtBD3"/>
    <property type="match status" value="1"/>
</dbReference>
<dbReference type="SUPFAM" id="SSF49265">
    <property type="entry name" value="Fibronectin type III"/>
    <property type="match status" value="1"/>
</dbReference>
<evidence type="ECO:0000256" key="1">
    <source>
        <dbReference type="ARBA" id="ARBA00022729"/>
    </source>
</evidence>
<dbReference type="GO" id="GO:0030246">
    <property type="term" value="F:carbohydrate binding"/>
    <property type="evidence" value="ECO:0007669"/>
    <property type="project" value="InterPro"/>
</dbReference>
<dbReference type="EMBL" id="BMSV01000002">
    <property type="protein sequence ID" value="GGP97169.1"/>
    <property type="molecule type" value="Genomic_DNA"/>
</dbReference>
<dbReference type="PANTHER" id="PTHR31836:SF28">
    <property type="entry name" value="SRCR DOMAIN-CONTAINING PROTEIN-RELATED"/>
    <property type="match status" value="1"/>
</dbReference>
<proteinExistence type="predicted"/>
<dbReference type="InterPro" id="IPR036908">
    <property type="entry name" value="RlpA-like_sf"/>
</dbReference>
<protein>
    <recommendedName>
        <fullName evidence="7">Fibronectin type-III domain-containing protein</fullName>
    </recommendedName>
</protein>
<dbReference type="Gene3D" id="2.10.10.20">
    <property type="entry name" value="Carbohydrate-binding module superfamily 5/12"/>
    <property type="match status" value="1"/>
</dbReference>
<evidence type="ECO:0000259" key="7">
    <source>
        <dbReference type="PROSITE" id="PS50853"/>
    </source>
</evidence>
<keyword evidence="2" id="KW-0378">Hydrolase</keyword>
<dbReference type="CDD" id="cd22273">
    <property type="entry name" value="DPBB_SPI-like"/>
    <property type="match status" value="1"/>
</dbReference>
<keyword evidence="4" id="KW-0326">Glycosidase</keyword>
<accession>A0A918AZJ4</accession>
<dbReference type="GO" id="GO:0000272">
    <property type="term" value="P:polysaccharide catabolic process"/>
    <property type="evidence" value="ECO:0007669"/>
    <property type="project" value="UniProtKB-KW"/>
</dbReference>
<dbReference type="InterPro" id="IPR048197">
    <property type="entry name" value="Papain_inhib"/>
</dbReference>
<gene>
    <name evidence="8" type="ORF">GCM10010249_14450</name>
</gene>
<dbReference type="RefSeq" id="WP_373295912.1">
    <property type="nucleotide sequence ID" value="NZ_BMSV01000002.1"/>
</dbReference>
<evidence type="ECO:0000313" key="8">
    <source>
        <dbReference type="EMBL" id="GGP97169.1"/>
    </source>
</evidence>
<dbReference type="InterPro" id="IPR051477">
    <property type="entry name" value="Expansin_CellWall"/>
</dbReference>
<reference evidence="8" key="2">
    <citation type="submission" date="2020-09" db="EMBL/GenBank/DDBJ databases">
        <authorList>
            <person name="Sun Q."/>
            <person name="Ohkuma M."/>
        </authorList>
    </citation>
    <scope>NUCLEOTIDE SEQUENCE</scope>
    <source>
        <strain evidence="8">JCM 4335</strain>
    </source>
</reference>
<dbReference type="CDD" id="cd00063">
    <property type="entry name" value="FN3"/>
    <property type="match status" value="1"/>
</dbReference>
<sequence>MQRTFPQRWGRWAGTLLGTVLVTVLGIGTAFAALPIGEPRTGRMTWYDDAGTGACGTPIHPATEDLVAVSHLWWTSTNPNNDELCRGISVQVTYNGRTLTVPVRDKCPSCAAEHIDLSKAAFQKLADTDLGVVHGITWKFVYTNGGDGGGSDTRAPSTPTGLRSTATTSSSVSLVWAPSTDDTGVTGYDVYRGSTRVATVPGTGTTVGGLSPSTAYTFAVAARDAAGNVSAPSGAVTVTTGPGSGSSCPAAWSATTSYVPGDRVSYAGRAYASTHYSTGAVPNAPSSWAVWRDEGACG</sequence>
<dbReference type="FunFam" id="2.60.40.10:FF:001114">
    <property type="entry name" value="Chitinase A1"/>
    <property type="match status" value="1"/>
</dbReference>
<dbReference type="InterPro" id="IPR036573">
    <property type="entry name" value="CBM_sf_5/12"/>
</dbReference>
<dbReference type="Gene3D" id="2.60.40.10">
    <property type="entry name" value="Immunoglobulins"/>
    <property type="match status" value="1"/>
</dbReference>
<evidence type="ECO:0000256" key="5">
    <source>
        <dbReference type="ARBA" id="ARBA00023326"/>
    </source>
</evidence>
<dbReference type="GO" id="GO:0004869">
    <property type="term" value="F:cysteine-type endopeptidase inhibitor activity"/>
    <property type="evidence" value="ECO:0007669"/>
    <property type="project" value="InterPro"/>
</dbReference>
<dbReference type="SUPFAM" id="SSF50685">
    <property type="entry name" value="Barwin-like endoglucanases"/>
    <property type="match status" value="1"/>
</dbReference>
<dbReference type="PROSITE" id="PS50853">
    <property type="entry name" value="FN3"/>
    <property type="match status" value="1"/>
</dbReference>
<dbReference type="CDD" id="cd12215">
    <property type="entry name" value="ChiC_BD"/>
    <property type="match status" value="1"/>
</dbReference>
<evidence type="ECO:0000313" key="9">
    <source>
        <dbReference type="Proteomes" id="UP000654123"/>
    </source>
</evidence>
<evidence type="ECO:0000256" key="3">
    <source>
        <dbReference type="ARBA" id="ARBA00023277"/>
    </source>
</evidence>
<dbReference type="Gene3D" id="2.40.40.10">
    <property type="entry name" value="RlpA-like domain"/>
    <property type="match status" value="1"/>
</dbReference>
<keyword evidence="9" id="KW-1185">Reference proteome</keyword>
<evidence type="ECO:0000256" key="6">
    <source>
        <dbReference type="SAM" id="MobiDB-lite"/>
    </source>
</evidence>
<dbReference type="InterPro" id="IPR003610">
    <property type="entry name" value="CBM5/12"/>
</dbReference>
<dbReference type="InterPro" id="IPR036116">
    <property type="entry name" value="FN3_sf"/>
</dbReference>
<dbReference type="GO" id="GO:0004867">
    <property type="term" value="F:serine-type endopeptidase inhibitor activity"/>
    <property type="evidence" value="ECO:0007669"/>
    <property type="project" value="InterPro"/>
</dbReference>
<name>A0A918AZJ4_9ACTN</name>
<dbReference type="Pfam" id="PF03330">
    <property type="entry name" value="DPBB_1"/>
    <property type="match status" value="1"/>
</dbReference>
<feature type="domain" description="Fibronectin type-III" evidence="7">
    <location>
        <begin position="158"/>
        <end position="243"/>
    </location>
</feature>
<dbReference type="NCBIfam" id="NF041659">
    <property type="entry name" value="Papain_Inhib"/>
    <property type="match status" value="1"/>
</dbReference>
<keyword evidence="5" id="KW-0624">Polysaccharide degradation</keyword>
<dbReference type="GO" id="GO:0004553">
    <property type="term" value="F:hydrolase activity, hydrolyzing O-glycosyl compounds"/>
    <property type="evidence" value="ECO:0007669"/>
    <property type="project" value="InterPro"/>
</dbReference>
<keyword evidence="1" id="KW-0732">Signal</keyword>
<dbReference type="SUPFAM" id="SSF51055">
    <property type="entry name" value="Carbohydrate binding domain"/>
    <property type="match status" value="1"/>
</dbReference>
<comment type="caution">
    <text evidence="8">The sequence shown here is derived from an EMBL/GenBank/DDBJ whole genome shotgun (WGS) entry which is preliminary data.</text>
</comment>
<dbReference type="Proteomes" id="UP000654123">
    <property type="component" value="Unassembled WGS sequence"/>
</dbReference>
<feature type="compositionally biased region" description="Polar residues" evidence="6">
    <location>
        <begin position="154"/>
        <end position="163"/>
    </location>
</feature>